<feature type="chain" id="PRO_5023147385" description="DUF1294 domain-containing protein" evidence="2">
    <location>
        <begin position="21"/>
        <end position="93"/>
    </location>
</feature>
<keyword evidence="1" id="KW-0472">Membrane</keyword>
<dbReference type="Proteomes" id="UP000317901">
    <property type="component" value="Unassembled WGS sequence"/>
</dbReference>
<dbReference type="EMBL" id="VFIP01000088">
    <property type="protein sequence ID" value="TWR78420.1"/>
    <property type="molecule type" value="Genomic_DNA"/>
</dbReference>
<reference evidence="3 4" key="1">
    <citation type="submission" date="2019-06" db="EMBL/GenBank/DDBJ databases">
        <title>Pseudomonas bimorpha sp. nov. isolated from bovine raw milk and skim milk concentrate.</title>
        <authorList>
            <person name="Hofmann K."/>
            <person name="Huptas C."/>
            <person name="Doll E."/>
            <person name="Scherer S."/>
            <person name="Wenning M."/>
        </authorList>
    </citation>
    <scope>NUCLEOTIDE SEQUENCE [LARGE SCALE GENOMIC DNA]</scope>
    <source>
        <strain evidence="3 4">DSM 108990</strain>
    </source>
</reference>
<evidence type="ECO:0008006" key="5">
    <source>
        <dbReference type="Google" id="ProtNLM"/>
    </source>
</evidence>
<proteinExistence type="predicted"/>
<evidence type="ECO:0000256" key="2">
    <source>
        <dbReference type="SAM" id="SignalP"/>
    </source>
</evidence>
<gene>
    <name evidence="3" type="ORF">FJD37_23490</name>
</gene>
<name>A0A5C5PT31_9PSED</name>
<protein>
    <recommendedName>
        <fullName evidence="5">DUF1294 domain-containing protein</fullName>
    </recommendedName>
</protein>
<accession>A0A5C5PT31</accession>
<keyword evidence="2" id="KW-0732">Signal</keyword>
<sequence length="93" mass="9881">MKIATLVLALITLPASHAMADSLLPTYAVAAISELQTKVIIFLGCTLVGAMLGAVLALRINKKRRALRELIFSITVLAGSSVGMLIYLGKSPW</sequence>
<dbReference type="AlphaFoldDB" id="A0A5C5PT31"/>
<feature type="transmembrane region" description="Helical" evidence="1">
    <location>
        <begin position="39"/>
        <end position="58"/>
    </location>
</feature>
<keyword evidence="1" id="KW-1133">Transmembrane helix</keyword>
<keyword evidence="1" id="KW-0812">Transmembrane</keyword>
<dbReference type="RefSeq" id="WP_146427753.1">
    <property type="nucleotide sequence ID" value="NZ_CP142033.1"/>
</dbReference>
<feature type="signal peptide" evidence="2">
    <location>
        <begin position="1"/>
        <end position="20"/>
    </location>
</feature>
<feature type="transmembrane region" description="Helical" evidence="1">
    <location>
        <begin position="70"/>
        <end position="89"/>
    </location>
</feature>
<comment type="caution">
    <text evidence="3">The sequence shown here is derived from an EMBL/GenBank/DDBJ whole genome shotgun (WGS) entry which is preliminary data.</text>
</comment>
<evidence type="ECO:0000313" key="4">
    <source>
        <dbReference type="Proteomes" id="UP000317901"/>
    </source>
</evidence>
<organism evidence="3 4">
    <name type="scientific">Pseudomonas saxonica</name>
    <dbReference type="NCBI Taxonomy" id="2600598"/>
    <lineage>
        <taxon>Bacteria</taxon>
        <taxon>Pseudomonadati</taxon>
        <taxon>Pseudomonadota</taxon>
        <taxon>Gammaproteobacteria</taxon>
        <taxon>Pseudomonadales</taxon>
        <taxon>Pseudomonadaceae</taxon>
        <taxon>Pseudomonas</taxon>
    </lineage>
</organism>
<evidence type="ECO:0000313" key="3">
    <source>
        <dbReference type="EMBL" id="TWR78420.1"/>
    </source>
</evidence>
<evidence type="ECO:0000256" key="1">
    <source>
        <dbReference type="SAM" id="Phobius"/>
    </source>
</evidence>